<dbReference type="VEuPathDB" id="ToxoDB:CSUI_005075"/>
<reference evidence="1 2" key="1">
    <citation type="journal article" date="2017" name="Int. J. Parasitol.">
        <title>The genome of the protozoan parasite Cystoisospora suis and a reverse vaccinology approach to identify vaccine candidates.</title>
        <authorList>
            <person name="Palmieri N."/>
            <person name="Shrestha A."/>
            <person name="Ruttkowski B."/>
            <person name="Beck T."/>
            <person name="Vogl C."/>
            <person name="Tomley F."/>
            <person name="Blake D.P."/>
            <person name="Joachim A."/>
        </authorList>
    </citation>
    <scope>NUCLEOTIDE SEQUENCE [LARGE SCALE GENOMIC DNA]</scope>
    <source>
        <strain evidence="1 2">Wien I</strain>
    </source>
</reference>
<protein>
    <submittedName>
        <fullName evidence="1">Uncharacterized protein</fullName>
    </submittedName>
</protein>
<sequence length="31" mass="3686">MMMEKRRKMMIRRIGTCHALLLIVCLCAYLS</sequence>
<dbReference type="GeneID" id="94428465"/>
<accession>A0A2C6KYR4</accession>
<dbReference type="EMBL" id="MIGC01002434">
    <property type="protein sequence ID" value="PHJ21085.1"/>
    <property type="molecule type" value="Genomic_DNA"/>
</dbReference>
<evidence type="ECO:0000313" key="2">
    <source>
        <dbReference type="Proteomes" id="UP000221165"/>
    </source>
</evidence>
<dbReference type="RefSeq" id="XP_067922769.1">
    <property type="nucleotide sequence ID" value="XM_068065254.1"/>
</dbReference>
<dbReference type="Proteomes" id="UP000221165">
    <property type="component" value="Unassembled WGS sequence"/>
</dbReference>
<dbReference type="AlphaFoldDB" id="A0A2C6KYR4"/>
<organism evidence="1 2">
    <name type="scientific">Cystoisospora suis</name>
    <dbReference type="NCBI Taxonomy" id="483139"/>
    <lineage>
        <taxon>Eukaryota</taxon>
        <taxon>Sar</taxon>
        <taxon>Alveolata</taxon>
        <taxon>Apicomplexa</taxon>
        <taxon>Conoidasida</taxon>
        <taxon>Coccidia</taxon>
        <taxon>Eucoccidiorida</taxon>
        <taxon>Eimeriorina</taxon>
        <taxon>Sarcocystidae</taxon>
        <taxon>Cystoisospora</taxon>
    </lineage>
</organism>
<proteinExistence type="predicted"/>
<gene>
    <name evidence="1" type="ORF">CSUI_005075</name>
</gene>
<comment type="caution">
    <text evidence="1">The sequence shown here is derived from an EMBL/GenBank/DDBJ whole genome shotgun (WGS) entry which is preliminary data.</text>
</comment>
<evidence type="ECO:0000313" key="1">
    <source>
        <dbReference type="EMBL" id="PHJ21085.1"/>
    </source>
</evidence>
<keyword evidence="2" id="KW-1185">Reference proteome</keyword>
<name>A0A2C6KYR4_9APIC</name>